<dbReference type="Pfam" id="PF08410">
    <property type="entry name" value="DUF1737"/>
    <property type="match status" value="1"/>
</dbReference>
<evidence type="ECO:0000313" key="3">
    <source>
        <dbReference type="Proteomes" id="UP001055286"/>
    </source>
</evidence>
<sequence>MTTTQDTNPPNDMLPYRLITGKDDASFCRRISEALALGYRLYGSPSCTFNGTDVIVAQAVVWPSVVKDRD</sequence>
<dbReference type="InterPro" id="IPR013619">
    <property type="entry name" value="DUF1737"/>
</dbReference>
<dbReference type="EMBL" id="BPQJ01000005">
    <property type="protein sequence ID" value="GJD61181.1"/>
    <property type="molecule type" value="Genomic_DNA"/>
</dbReference>
<organism evidence="2 3">
    <name type="scientific">Methylobacterium frigidaeris</name>
    <dbReference type="NCBI Taxonomy" id="2038277"/>
    <lineage>
        <taxon>Bacteria</taxon>
        <taxon>Pseudomonadati</taxon>
        <taxon>Pseudomonadota</taxon>
        <taxon>Alphaproteobacteria</taxon>
        <taxon>Hyphomicrobiales</taxon>
        <taxon>Methylobacteriaceae</taxon>
        <taxon>Methylobacterium</taxon>
    </lineage>
</organism>
<evidence type="ECO:0000259" key="1">
    <source>
        <dbReference type="Pfam" id="PF08410"/>
    </source>
</evidence>
<feature type="domain" description="DUF1737" evidence="1">
    <location>
        <begin position="13"/>
        <end position="61"/>
    </location>
</feature>
<reference evidence="2" key="2">
    <citation type="submission" date="2021-08" db="EMBL/GenBank/DDBJ databases">
        <authorList>
            <person name="Tani A."/>
            <person name="Ola A."/>
            <person name="Ogura Y."/>
            <person name="Katsura K."/>
            <person name="Hayashi T."/>
        </authorList>
    </citation>
    <scope>NUCLEOTIDE SEQUENCE</scope>
    <source>
        <strain evidence="2">JCM 32048</strain>
    </source>
</reference>
<reference evidence="2" key="1">
    <citation type="journal article" date="2016" name="Front. Microbiol.">
        <title>Genome Sequence of the Piezophilic, Mesophilic Sulfate-Reducing Bacterium Desulfovibrio indicus J2T.</title>
        <authorList>
            <person name="Cao J."/>
            <person name="Maignien L."/>
            <person name="Shao Z."/>
            <person name="Alain K."/>
            <person name="Jebbar M."/>
        </authorList>
    </citation>
    <scope>NUCLEOTIDE SEQUENCE</scope>
    <source>
        <strain evidence="2">JCM 32048</strain>
    </source>
</reference>
<keyword evidence="3" id="KW-1185">Reference proteome</keyword>
<gene>
    <name evidence="2" type="ORF">MPEAHAMD_1321</name>
</gene>
<protein>
    <recommendedName>
        <fullName evidence="1">DUF1737 domain-containing protein</fullName>
    </recommendedName>
</protein>
<name>A0AA37M3X1_9HYPH</name>
<evidence type="ECO:0000313" key="2">
    <source>
        <dbReference type="EMBL" id="GJD61181.1"/>
    </source>
</evidence>
<dbReference type="Proteomes" id="UP001055286">
    <property type="component" value="Unassembled WGS sequence"/>
</dbReference>
<dbReference type="RefSeq" id="WP_425324398.1">
    <property type="nucleotide sequence ID" value="NZ_BPQJ01000005.1"/>
</dbReference>
<proteinExistence type="predicted"/>
<comment type="caution">
    <text evidence="2">The sequence shown here is derived from an EMBL/GenBank/DDBJ whole genome shotgun (WGS) entry which is preliminary data.</text>
</comment>
<accession>A0AA37M3X1</accession>
<dbReference type="AlphaFoldDB" id="A0AA37M3X1"/>